<reference evidence="2 3" key="1">
    <citation type="submission" date="2016-10" db="EMBL/GenBank/DDBJ databases">
        <authorList>
            <person name="de Groot N.N."/>
        </authorList>
    </citation>
    <scope>NUCLEOTIDE SEQUENCE [LARGE SCALE GENOMIC DNA]</scope>
    <source>
        <strain evidence="2 3">DSM 25294</strain>
    </source>
</reference>
<dbReference type="InterPro" id="IPR011051">
    <property type="entry name" value="RmlC_Cupin_sf"/>
</dbReference>
<dbReference type="InterPro" id="IPR014710">
    <property type="entry name" value="RmlC-like_jellyroll"/>
</dbReference>
<sequence length="147" mass="15944">MKDLEINDAPLEWLGVSHKTILSPEQTGGAMSIVESVSPPESGPPRHIHHNEDETFVVLSGACKIWVEGKEATIAAGETAFIPRGKEHSFKVIGSAPCRKLIILTPSGFEGFFSDMAAGQFRIPEDMPAIEESAHRHNLTFTGPPLD</sequence>
<dbReference type="OrthoDB" id="9798709at2"/>
<dbReference type="Proteomes" id="UP000199382">
    <property type="component" value="Unassembled WGS sequence"/>
</dbReference>
<organism evidence="2 3">
    <name type="scientific">Aliiruegeria lutimaris</name>
    <dbReference type="NCBI Taxonomy" id="571298"/>
    <lineage>
        <taxon>Bacteria</taxon>
        <taxon>Pseudomonadati</taxon>
        <taxon>Pseudomonadota</taxon>
        <taxon>Alphaproteobacteria</taxon>
        <taxon>Rhodobacterales</taxon>
        <taxon>Roseobacteraceae</taxon>
        <taxon>Aliiruegeria</taxon>
    </lineage>
</organism>
<evidence type="ECO:0000313" key="3">
    <source>
        <dbReference type="Proteomes" id="UP000199382"/>
    </source>
</evidence>
<dbReference type="PANTHER" id="PTHR36440">
    <property type="entry name" value="PUTATIVE (AFU_ORTHOLOGUE AFUA_8G07350)-RELATED"/>
    <property type="match status" value="1"/>
</dbReference>
<dbReference type="Pfam" id="PF07883">
    <property type="entry name" value="Cupin_2"/>
    <property type="match status" value="1"/>
</dbReference>
<dbReference type="STRING" id="571298.SAMN04488026_104437"/>
<dbReference type="RefSeq" id="WP_093160049.1">
    <property type="nucleotide sequence ID" value="NZ_FNEK01000044.1"/>
</dbReference>
<evidence type="ECO:0000313" key="2">
    <source>
        <dbReference type="EMBL" id="SDK54933.1"/>
    </source>
</evidence>
<keyword evidence="3" id="KW-1185">Reference proteome</keyword>
<evidence type="ECO:0000259" key="1">
    <source>
        <dbReference type="Pfam" id="PF07883"/>
    </source>
</evidence>
<accession>A0A1G9CTC9</accession>
<dbReference type="AlphaFoldDB" id="A0A1G9CTC9"/>
<feature type="domain" description="Cupin type-2" evidence="1">
    <location>
        <begin position="39"/>
        <end position="102"/>
    </location>
</feature>
<dbReference type="InterPro" id="IPR013096">
    <property type="entry name" value="Cupin_2"/>
</dbReference>
<dbReference type="InterPro" id="IPR053146">
    <property type="entry name" value="QDO-like"/>
</dbReference>
<proteinExistence type="predicted"/>
<protein>
    <submittedName>
        <fullName evidence="2">Cupin domain-containing protein</fullName>
    </submittedName>
</protein>
<dbReference type="SUPFAM" id="SSF51182">
    <property type="entry name" value="RmlC-like cupins"/>
    <property type="match status" value="1"/>
</dbReference>
<dbReference type="Gene3D" id="2.60.120.10">
    <property type="entry name" value="Jelly Rolls"/>
    <property type="match status" value="1"/>
</dbReference>
<name>A0A1G9CTC9_9RHOB</name>
<dbReference type="PANTHER" id="PTHR36440:SF1">
    <property type="entry name" value="PUTATIVE (AFU_ORTHOLOGUE AFUA_8G07350)-RELATED"/>
    <property type="match status" value="1"/>
</dbReference>
<dbReference type="EMBL" id="FNEK01000044">
    <property type="protein sequence ID" value="SDK54933.1"/>
    <property type="molecule type" value="Genomic_DNA"/>
</dbReference>
<gene>
    <name evidence="2" type="ORF">SAMN04488026_104437</name>
</gene>